<evidence type="ECO:0000313" key="4">
    <source>
        <dbReference type="Proteomes" id="UP000199398"/>
    </source>
</evidence>
<keyword evidence="5" id="KW-1185">Reference proteome</keyword>
<proteinExistence type="predicted"/>
<reference evidence="2 5" key="2">
    <citation type="submission" date="2018-10" db="EMBL/GenBank/DDBJ databases">
        <title>Sequencing the genomes of 1000 actinobacteria strains.</title>
        <authorList>
            <person name="Klenk H.-P."/>
        </authorList>
    </citation>
    <scope>NUCLEOTIDE SEQUENCE [LARGE SCALE GENOMIC DNA]</scope>
    <source>
        <strain evidence="2 5">DSM 45119</strain>
    </source>
</reference>
<evidence type="ECO:0008006" key="6">
    <source>
        <dbReference type="Google" id="ProtNLM"/>
    </source>
</evidence>
<feature type="chain" id="PRO_5011441964" description="SH3 domain-containing protein" evidence="1">
    <location>
        <begin position="30"/>
        <end position="109"/>
    </location>
</feature>
<dbReference type="AlphaFoldDB" id="A0A1I5AX40"/>
<reference evidence="3 4" key="1">
    <citation type="submission" date="2016-10" db="EMBL/GenBank/DDBJ databases">
        <authorList>
            <person name="de Groot N.N."/>
        </authorList>
    </citation>
    <scope>NUCLEOTIDE SEQUENCE [LARGE SCALE GENOMIC DNA]</scope>
    <source>
        <strain evidence="3 4">CPCC 201259</strain>
    </source>
</reference>
<name>A0A1I5AX40_9PSEU</name>
<dbReference type="OrthoDB" id="3694515at2"/>
<feature type="signal peptide" evidence="1">
    <location>
        <begin position="1"/>
        <end position="29"/>
    </location>
</feature>
<gene>
    <name evidence="2" type="ORF">ATL45_4762</name>
    <name evidence="3" type="ORF">SAMN05421805_10636</name>
</gene>
<dbReference type="Proteomes" id="UP000270697">
    <property type="component" value="Unassembled WGS sequence"/>
</dbReference>
<dbReference type="Proteomes" id="UP000199398">
    <property type="component" value="Unassembled WGS sequence"/>
</dbReference>
<evidence type="ECO:0000256" key="1">
    <source>
        <dbReference type="SAM" id="SignalP"/>
    </source>
</evidence>
<evidence type="ECO:0000313" key="5">
    <source>
        <dbReference type="Proteomes" id="UP000270697"/>
    </source>
</evidence>
<evidence type="ECO:0000313" key="2">
    <source>
        <dbReference type="EMBL" id="RKT86395.1"/>
    </source>
</evidence>
<evidence type="ECO:0000313" key="3">
    <source>
        <dbReference type="EMBL" id="SFN67018.1"/>
    </source>
</evidence>
<dbReference type="EMBL" id="RBXX01000002">
    <property type="protein sequence ID" value="RKT86395.1"/>
    <property type="molecule type" value="Genomic_DNA"/>
</dbReference>
<accession>A0A1I5AX40</accession>
<organism evidence="3 4">
    <name type="scientific">Saccharopolyspora antimicrobica</name>
    <dbReference type="NCBI Taxonomy" id="455193"/>
    <lineage>
        <taxon>Bacteria</taxon>
        <taxon>Bacillati</taxon>
        <taxon>Actinomycetota</taxon>
        <taxon>Actinomycetes</taxon>
        <taxon>Pseudonocardiales</taxon>
        <taxon>Pseudonocardiaceae</taxon>
        <taxon>Saccharopolyspora</taxon>
    </lineage>
</organism>
<dbReference type="RefSeq" id="WP_143121654.1">
    <property type="nucleotide sequence ID" value="NZ_FOUP01000006.1"/>
</dbReference>
<dbReference type="EMBL" id="FOUP01000006">
    <property type="protein sequence ID" value="SFN67018.1"/>
    <property type="molecule type" value="Genomic_DNA"/>
</dbReference>
<protein>
    <recommendedName>
        <fullName evidence="6">SH3 domain-containing protein</fullName>
    </recommendedName>
</protein>
<sequence>MKHAIRTTVLLAATLAATTFGGTTSPAYAEGPCPAGSWLDIESGARIHRSSDLASPVDGIYYKGHQVRIRQVLGSPGVTPEWVNITDLTTNVTGWVHGSVTSCLASTSP</sequence>
<keyword evidence="1" id="KW-0732">Signal</keyword>